<dbReference type="PRINTS" id="PR00081">
    <property type="entry name" value="GDHRDH"/>
</dbReference>
<dbReference type="Proteomes" id="UP000245771">
    <property type="component" value="Unassembled WGS sequence"/>
</dbReference>
<dbReference type="GO" id="GO:0050664">
    <property type="term" value="F:oxidoreductase activity, acting on NAD(P)H, oxygen as acceptor"/>
    <property type="evidence" value="ECO:0007669"/>
    <property type="project" value="TreeGrafter"/>
</dbReference>
<gene>
    <name evidence="3" type="ORF">FA14DRAFT_159505</name>
</gene>
<evidence type="ECO:0000313" key="3">
    <source>
        <dbReference type="EMBL" id="PWN37458.1"/>
    </source>
</evidence>
<dbReference type="PANTHER" id="PTHR43008:SF7">
    <property type="entry name" value="SHORT CHAIN DEHYDROGENASE_REDUCTASE (AFU_ORTHOLOGUE AFUA_2G00830)"/>
    <property type="match status" value="1"/>
</dbReference>
<name>A0A316VK80_9BASI</name>
<dbReference type="OrthoDB" id="5307821at2759"/>
<dbReference type="GO" id="GO:0016616">
    <property type="term" value="F:oxidoreductase activity, acting on the CH-OH group of donors, NAD or NADP as acceptor"/>
    <property type="evidence" value="ECO:0007669"/>
    <property type="project" value="UniProtKB-ARBA"/>
</dbReference>
<dbReference type="GeneID" id="37020031"/>
<protein>
    <submittedName>
        <fullName evidence="3">NAD(P)-binding protein</fullName>
    </submittedName>
</protein>
<evidence type="ECO:0000256" key="1">
    <source>
        <dbReference type="ARBA" id="ARBA00006484"/>
    </source>
</evidence>
<dbReference type="RefSeq" id="XP_025357760.1">
    <property type="nucleotide sequence ID" value="XM_025498250.1"/>
</dbReference>
<evidence type="ECO:0000256" key="2">
    <source>
        <dbReference type="ARBA" id="ARBA00023002"/>
    </source>
</evidence>
<dbReference type="PANTHER" id="PTHR43008">
    <property type="entry name" value="BENZIL REDUCTASE"/>
    <property type="match status" value="1"/>
</dbReference>
<keyword evidence="4" id="KW-1185">Reference proteome</keyword>
<dbReference type="STRING" id="1280837.A0A316VK80"/>
<dbReference type="SUPFAM" id="SSF51735">
    <property type="entry name" value="NAD(P)-binding Rossmann-fold domains"/>
    <property type="match status" value="1"/>
</dbReference>
<dbReference type="Gene3D" id="3.40.50.720">
    <property type="entry name" value="NAD(P)-binding Rossmann-like Domain"/>
    <property type="match status" value="1"/>
</dbReference>
<comment type="similarity">
    <text evidence="1">Belongs to the short-chain dehydrogenases/reductases (SDR) family.</text>
</comment>
<sequence length="252" mass="27768">MHVAIGDNSGAVEESVKAIQSQAKEGVKVWGGKVDVSDRQSVESFKNQIQTNFEDAKPTVLMANAGISGSTKASEWDGWEKVLATNMYGVINVNQVFLPLIKSHKQASLIINTGSKQGITTPPMTGPAYNASKAVVKVFTEQLAWELRNSEDTKQIQAALLIPGYVWSGLTGAGSGKSKPQGAWTAEQTVDFMLERLEKPGVFYILCPDNETPRETDLKRMEWNIGDIIEDRPALSRWHDDYSAKFSEFSKK</sequence>
<reference evidence="3 4" key="1">
    <citation type="journal article" date="2018" name="Mol. Biol. Evol.">
        <title>Broad Genomic Sampling Reveals a Smut Pathogenic Ancestry of the Fungal Clade Ustilaginomycotina.</title>
        <authorList>
            <person name="Kijpornyongpan T."/>
            <person name="Mondo S.J."/>
            <person name="Barry K."/>
            <person name="Sandor L."/>
            <person name="Lee J."/>
            <person name="Lipzen A."/>
            <person name="Pangilinan J."/>
            <person name="LaButti K."/>
            <person name="Hainaut M."/>
            <person name="Henrissat B."/>
            <person name="Grigoriev I.V."/>
            <person name="Spatafora J.W."/>
            <person name="Aime M.C."/>
        </authorList>
    </citation>
    <scope>NUCLEOTIDE SEQUENCE [LARGE SCALE GENOMIC DNA]</scope>
    <source>
        <strain evidence="3 4">MCA 3882</strain>
    </source>
</reference>
<dbReference type="InParanoid" id="A0A316VK80"/>
<dbReference type="AlphaFoldDB" id="A0A316VK80"/>
<dbReference type="CDD" id="cd05233">
    <property type="entry name" value="SDR_c"/>
    <property type="match status" value="1"/>
</dbReference>
<accession>A0A316VK80</accession>
<dbReference type="InterPro" id="IPR036291">
    <property type="entry name" value="NAD(P)-bd_dom_sf"/>
</dbReference>
<evidence type="ECO:0000313" key="4">
    <source>
        <dbReference type="Proteomes" id="UP000245771"/>
    </source>
</evidence>
<organism evidence="3 4">
    <name type="scientific">Meira miltonrushii</name>
    <dbReference type="NCBI Taxonomy" id="1280837"/>
    <lineage>
        <taxon>Eukaryota</taxon>
        <taxon>Fungi</taxon>
        <taxon>Dikarya</taxon>
        <taxon>Basidiomycota</taxon>
        <taxon>Ustilaginomycotina</taxon>
        <taxon>Exobasidiomycetes</taxon>
        <taxon>Exobasidiales</taxon>
        <taxon>Brachybasidiaceae</taxon>
        <taxon>Meira</taxon>
    </lineage>
</organism>
<dbReference type="InterPro" id="IPR002347">
    <property type="entry name" value="SDR_fam"/>
</dbReference>
<dbReference type="EMBL" id="KZ819602">
    <property type="protein sequence ID" value="PWN37458.1"/>
    <property type="molecule type" value="Genomic_DNA"/>
</dbReference>
<dbReference type="Pfam" id="PF00106">
    <property type="entry name" value="adh_short"/>
    <property type="match status" value="1"/>
</dbReference>
<proteinExistence type="inferred from homology"/>
<keyword evidence="2" id="KW-0560">Oxidoreductase</keyword>